<dbReference type="OrthoDB" id="267579at2"/>
<dbReference type="GO" id="GO:0003676">
    <property type="term" value="F:nucleic acid binding"/>
    <property type="evidence" value="ECO:0007669"/>
    <property type="project" value="InterPro"/>
</dbReference>
<dbReference type="Gene3D" id="1.10.575.10">
    <property type="entry name" value="P1 Nuclease"/>
    <property type="match status" value="1"/>
</dbReference>
<dbReference type="SUPFAM" id="SSF48537">
    <property type="entry name" value="Phospholipase C/P1 nuclease"/>
    <property type="match status" value="1"/>
</dbReference>
<keyword evidence="5" id="KW-1015">Disulfide bond</keyword>
<dbReference type="Proteomes" id="UP000199438">
    <property type="component" value="Unassembled WGS sequence"/>
</dbReference>
<dbReference type="STRING" id="1334022.SAMN04487907_108140"/>
<organism evidence="8 9">
    <name type="scientific">Zunongwangia mangrovi</name>
    <dbReference type="NCBI Taxonomy" id="1334022"/>
    <lineage>
        <taxon>Bacteria</taxon>
        <taxon>Pseudomonadati</taxon>
        <taxon>Bacteroidota</taxon>
        <taxon>Flavobacteriia</taxon>
        <taxon>Flavobacteriales</taxon>
        <taxon>Flavobacteriaceae</taxon>
        <taxon>Zunongwangia</taxon>
    </lineage>
</organism>
<dbReference type="GO" id="GO:0004519">
    <property type="term" value="F:endonuclease activity"/>
    <property type="evidence" value="ECO:0007669"/>
    <property type="project" value="UniProtKB-KW"/>
</dbReference>
<accession>A0A1I1M022</accession>
<evidence type="ECO:0000256" key="6">
    <source>
        <dbReference type="ARBA" id="ARBA00023180"/>
    </source>
</evidence>
<protein>
    <submittedName>
        <fullName evidence="8">S1/P1 Nuclease</fullName>
    </submittedName>
</protein>
<keyword evidence="4" id="KW-0378">Hydrolase</keyword>
<keyword evidence="7" id="KW-0732">Signal</keyword>
<reference evidence="9" key="1">
    <citation type="submission" date="2016-10" db="EMBL/GenBank/DDBJ databases">
        <authorList>
            <person name="Varghese N."/>
            <person name="Submissions S."/>
        </authorList>
    </citation>
    <scope>NUCLEOTIDE SEQUENCE [LARGE SCALE GENOMIC DNA]</scope>
    <source>
        <strain evidence="9">DSM 24499</strain>
    </source>
</reference>
<dbReference type="Pfam" id="PF02265">
    <property type="entry name" value="S1-P1_nuclease"/>
    <property type="match status" value="1"/>
</dbReference>
<dbReference type="PANTHER" id="PTHR33146">
    <property type="entry name" value="ENDONUCLEASE 4"/>
    <property type="match status" value="1"/>
</dbReference>
<keyword evidence="1" id="KW-0540">Nuclease</keyword>
<feature type="chain" id="PRO_5011681115" evidence="7">
    <location>
        <begin position="20"/>
        <end position="260"/>
    </location>
</feature>
<dbReference type="GO" id="GO:0046872">
    <property type="term" value="F:metal ion binding"/>
    <property type="evidence" value="ECO:0007669"/>
    <property type="project" value="UniProtKB-KW"/>
</dbReference>
<proteinExistence type="predicted"/>
<dbReference type="RefSeq" id="WP_092544191.1">
    <property type="nucleotide sequence ID" value="NZ_FOKV01000008.1"/>
</dbReference>
<keyword evidence="9" id="KW-1185">Reference proteome</keyword>
<name>A0A1I1M022_9FLAO</name>
<evidence type="ECO:0000313" key="8">
    <source>
        <dbReference type="EMBL" id="SFC75923.1"/>
    </source>
</evidence>
<dbReference type="InterPro" id="IPR003154">
    <property type="entry name" value="S1/P1nuclease"/>
</dbReference>
<feature type="signal peptide" evidence="7">
    <location>
        <begin position="1"/>
        <end position="19"/>
    </location>
</feature>
<dbReference type="AlphaFoldDB" id="A0A1I1M022"/>
<dbReference type="CDD" id="cd11010">
    <property type="entry name" value="S1-P1_nuclease"/>
    <property type="match status" value="1"/>
</dbReference>
<evidence type="ECO:0000256" key="4">
    <source>
        <dbReference type="ARBA" id="ARBA00022801"/>
    </source>
</evidence>
<keyword evidence="6" id="KW-0325">Glycoprotein</keyword>
<evidence type="ECO:0000256" key="5">
    <source>
        <dbReference type="ARBA" id="ARBA00023157"/>
    </source>
</evidence>
<keyword evidence="3" id="KW-0255">Endonuclease</keyword>
<dbReference type="GO" id="GO:0006308">
    <property type="term" value="P:DNA catabolic process"/>
    <property type="evidence" value="ECO:0007669"/>
    <property type="project" value="InterPro"/>
</dbReference>
<evidence type="ECO:0000256" key="1">
    <source>
        <dbReference type="ARBA" id="ARBA00022722"/>
    </source>
</evidence>
<keyword evidence="2" id="KW-0479">Metal-binding</keyword>
<dbReference type="GO" id="GO:0016788">
    <property type="term" value="F:hydrolase activity, acting on ester bonds"/>
    <property type="evidence" value="ECO:0007669"/>
    <property type="project" value="InterPro"/>
</dbReference>
<sequence length="260" mass="30119">MKKLLILFVVVFISQFSFANDADWGKTGHRTTGEIAQVHLSRKAQKAIEKLLDGHSLAFVANHGDDIKSDPAYRKYSPWHYVNLDPNATEYDPETASEDGDLVMGIRKCVEVLKDKNASREDKQFYLKMLVHFVGDLHQPFHVGHAVDLGGNRVDVEWFGKKTNIHSVWDSKMIDSYQMSYTELAENRDELSKYQVKAIQEGELLDWVYESRSLAEKLYKSVEEDNDLSYKYMYEWFPTVRQQLQRGGIRLAKVLNDIYN</sequence>
<evidence type="ECO:0000313" key="9">
    <source>
        <dbReference type="Proteomes" id="UP000199438"/>
    </source>
</evidence>
<evidence type="ECO:0000256" key="2">
    <source>
        <dbReference type="ARBA" id="ARBA00022723"/>
    </source>
</evidence>
<dbReference type="PANTHER" id="PTHR33146:SF26">
    <property type="entry name" value="ENDONUCLEASE 4"/>
    <property type="match status" value="1"/>
</dbReference>
<gene>
    <name evidence="8" type="ORF">SAMN04487907_108140</name>
</gene>
<dbReference type="InterPro" id="IPR008947">
    <property type="entry name" value="PLipase_C/P1_nuclease_dom_sf"/>
</dbReference>
<dbReference type="EMBL" id="FOKV01000008">
    <property type="protein sequence ID" value="SFC75923.1"/>
    <property type="molecule type" value="Genomic_DNA"/>
</dbReference>
<evidence type="ECO:0000256" key="7">
    <source>
        <dbReference type="SAM" id="SignalP"/>
    </source>
</evidence>
<evidence type="ECO:0000256" key="3">
    <source>
        <dbReference type="ARBA" id="ARBA00022759"/>
    </source>
</evidence>